<dbReference type="InterPro" id="IPR045860">
    <property type="entry name" value="Snake_toxin-like_sf"/>
</dbReference>
<dbReference type="GO" id="GO:0095500">
    <property type="term" value="P:acetylcholine receptor signaling pathway"/>
    <property type="evidence" value="ECO:0000318"/>
    <property type="project" value="GO_Central"/>
</dbReference>
<feature type="signal peptide" evidence="2">
    <location>
        <begin position="1"/>
        <end position="34"/>
    </location>
</feature>
<dbReference type="GO" id="GO:0030550">
    <property type="term" value="F:acetylcholine receptor inhibitor activity"/>
    <property type="evidence" value="ECO:0000318"/>
    <property type="project" value="GO_Central"/>
</dbReference>
<dbReference type="InterPro" id="IPR051110">
    <property type="entry name" value="Ly-6/neurotoxin-like_GPI-ap"/>
</dbReference>
<dbReference type="Bgee" id="ENSMODG00000012204">
    <property type="expression patterns" value="Expressed in skeletal muscle tissue and 12 other cell types or tissues"/>
</dbReference>
<organism evidence="4 5">
    <name type="scientific">Monodelphis domestica</name>
    <name type="common">Gray short-tailed opossum</name>
    <dbReference type="NCBI Taxonomy" id="13616"/>
    <lineage>
        <taxon>Eukaryota</taxon>
        <taxon>Metazoa</taxon>
        <taxon>Chordata</taxon>
        <taxon>Craniata</taxon>
        <taxon>Vertebrata</taxon>
        <taxon>Euteleostomi</taxon>
        <taxon>Mammalia</taxon>
        <taxon>Metatheria</taxon>
        <taxon>Didelphimorphia</taxon>
        <taxon>Didelphidae</taxon>
        <taxon>Monodelphis</taxon>
    </lineage>
</organism>
<dbReference type="Pfam" id="PF00087">
    <property type="entry name" value="Toxin_TOLIP"/>
    <property type="match status" value="1"/>
</dbReference>
<dbReference type="eggNOG" id="ENOG502TDVP">
    <property type="taxonomic scope" value="Eukaryota"/>
</dbReference>
<dbReference type="PANTHER" id="PTHR16983:SF28">
    <property type="entry name" value="LYMPHOCYTE ANTIGEN 6 COMPLEX, LOCUS M"/>
    <property type="match status" value="1"/>
</dbReference>
<reference evidence="4 5" key="1">
    <citation type="journal article" date="2007" name="Nature">
        <title>Genome of the marsupial Monodelphis domestica reveals innovation in non-coding sequences.</title>
        <authorList>
            <person name="Mikkelsen T.S."/>
            <person name="Wakefield M.J."/>
            <person name="Aken B."/>
            <person name="Amemiya C.T."/>
            <person name="Chang J.L."/>
            <person name="Duke S."/>
            <person name="Garber M."/>
            <person name="Gentles A.J."/>
            <person name="Goodstadt L."/>
            <person name="Heger A."/>
            <person name="Jurka J."/>
            <person name="Kamal M."/>
            <person name="Mauceli E."/>
            <person name="Searle S.M."/>
            <person name="Sharpe T."/>
            <person name="Baker M.L."/>
            <person name="Batzer M.A."/>
            <person name="Benos P.V."/>
            <person name="Belov K."/>
            <person name="Clamp M."/>
            <person name="Cook A."/>
            <person name="Cuff J."/>
            <person name="Das R."/>
            <person name="Davidow L."/>
            <person name="Deakin J.E."/>
            <person name="Fazzari M.J."/>
            <person name="Glass J.L."/>
            <person name="Grabherr M."/>
            <person name="Greally J.M."/>
            <person name="Gu W."/>
            <person name="Hore T.A."/>
            <person name="Huttley G.A."/>
            <person name="Kleber M."/>
            <person name="Jirtle R.L."/>
            <person name="Koina E."/>
            <person name="Lee J.T."/>
            <person name="Mahony S."/>
            <person name="Marra M.A."/>
            <person name="Miller R.D."/>
            <person name="Nicholls R.D."/>
            <person name="Oda M."/>
            <person name="Papenfuss A.T."/>
            <person name="Parra Z.E."/>
            <person name="Pollock D.D."/>
            <person name="Ray D.A."/>
            <person name="Schein J.E."/>
            <person name="Speed T.P."/>
            <person name="Thompson K."/>
            <person name="VandeBerg J.L."/>
            <person name="Wade C.M."/>
            <person name="Walker J.A."/>
            <person name="Waters P.D."/>
            <person name="Webber C."/>
            <person name="Weidman J.R."/>
            <person name="Xie X."/>
            <person name="Zody M.C."/>
            <person name="Baldwin J."/>
            <person name="Abdouelleil A."/>
            <person name="Abdulkadir J."/>
            <person name="Abebe A."/>
            <person name="Abera B."/>
            <person name="Abreu J."/>
            <person name="Acer S.C."/>
            <person name="Aftuck L."/>
            <person name="Alexander A."/>
            <person name="An P."/>
            <person name="Anderson E."/>
            <person name="Anderson S."/>
            <person name="Arachi H."/>
            <person name="Azer M."/>
            <person name="Bachantsang P."/>
            <person name="Barry A."/>
            <person name="Bayul T."/>
            <person name="Berlin A."/>
            <person name="Bessette D."/>
            <person name="Bloom T."/>
            <person name="Bloom T."/>
            <person name="Boguslavskiy L."/>
            <person name="Bonnet C."/>
            <person name="Boukhgalter B."/>
            <person name="Bourzgui I."/>
            <person name="Brown A."/>
            <person name="Cahill P."/>
            <person name="Channer S."/>
            <person name="Cheshatsang Y."/>
            <person name="Chuda L."/>
            <person name="Citroen M."/>
            <person name="Collymore A."/>
            <person name="Cooke P."/>
            <person name="Costello M."/>
            <person name="D'Aco K."/>
            <person name="Daza R."/>
            <person name="De Haan G."/>
            <person name="DeGray S."/>
            <person name="DeMaso C."/>
            <person name="Dhargay N."/>
            <person name="Dooley K."/>
            <person name="Dooley E."/>
            <person name="Doricent M."/>
            <person name="Dorje P."/>
            <person name="Dorjee K."/>
            <person name="Dupes A."/>
            <person name="Elong R."/>
            <person name="Falk J."/>
            <person name="Farina A."/>
            <person name="Faro S."/>
            <person name="Ferguson D."/>
            <person name="Fisher S."/>
            <person name="Foley C.D."/>
            <person name="Franke A."/>
            <person name="Friedrich D."/>
            <person name="Gadbois L."/>
            <person name="Gearin G."/>
            <person name="Gearin C.R."/>
            <person name="Giannoukos G."/>
            <person name="Goode T."/>
            <person name="Graham J."/>
            <person name="Grandbois E."/>
            <person name="Grewal S."/>
            <person name="Gyaltsen K."/>
            <person name="Hafez N."/>
            <person name="Hagos B."/>
            <person name="Hall J."/>
            <person name="Henson C."/>
            <person name="Hollinger A."/>
            <person name="Honan T."/>
            <person name="Huard M.D."/>
            <person name="Hughes L."/>
            <person name="Hurhula B."/>
            <person name="Husby M.E."/>
            <person name="Kamat A."/>
            <person name="Kanga B."/>
            <person name="Kashin S."/>
            <person name="Khazanovich D."/>
            <person name="Kisner P."/>
            <person name="Lance K."/>
            <person name="Lara M."/>
            <person name="Lee W."/>
            <person name="Lennon N."/>
            <person name="Letendre F."/>
            <person name="LeVine R."/>
            <person name="Lipovsky A."/>
            <person name="Liu X."/>
            <person name="Liu J."/>
            <person name="Liu S."/>
            <person name="Lokyitsang T."/>
            <person name="Lokyitsang Y."/>
            <person name="Lubonja R."/>
            <person name="Lui A."/>
            <person name="MacDonald P."/>
            <person name="Magnisalis V."/>
            <person name="Maru K."/>
            <person name="Matthews C."/>
            <person name="McCusker W."/>
            <person name="McDonough S."/>
            <person name="Mehta T."/>
            <person name="Meldrim J."/>
            <person name="Meneus L."/>
            <person name="Mihai O."/>
            <person name="Mihalev A."/>
            <person name="Mihova T."/>
            <person name="Mittelman R."/>
            <person name="Mlenga V."/>
            <person name="Montmayeur A."/>
            <person name="Mulrain L."/>
            <person name="Navidi A."/>
            <person name="Naylor J."/>
            <person name="Negash T."/>
            <person name="Nguyen T."/>
            <person name="Nguyen N."/>
            <person name="Nicol R."/>
            <person name="Norbu C."/>
            <person name="Norbu N."/>
            <person name="Novod N."/>
            <person name="O'Neill B."/>
            <person name="Osman S."/>
            <person name="Markiewicz E."/>
            <person name="Oyono O.L."/>
            <person name="Patti C."/>
            <person name="Phunkhang P."/>
            <person name="Pierre F."/>
            <person name="Priest M."/>
            <person name="Raghuraman S."/>
            <person name="Rege F."/>
            <person name="Reyes R."/>
            <person name="Rise C."/>
            <person name="Rogov P."/>
            <person name="Ross K."/>
            <person name="Ryan E."/>
            <person name="Settipalli S."/>
            <person name="Shea T."/>
            <person name="Sherpa N."/>
            <person name="Shi L."/>
            <person name="Shih D."/>
            <person name="Sparrow T."/>
            <person name="Spaulding J."/>
            <person name="Stalker J."/>
            <person name="Stange-Thomann N."/>
            <person name="Stavropoulos S."/>
            <person name="Stone C."/>
            <person name="Strader C."/>
            <person name="Tesfaye S."/>
            <person name="Thomson T."/>
            <person name="Thoulutsang Y."/>
            <person name="Thoulutsang D."/>
            <person name="Topham K."/>
            <person name="Topping I."/>
            <person name="Tsamla T."/>
            <person name="Vassiliev H."/>
            <person name="Vo A."/>
            <person name="Wangchuk T."/>
            <person name="Wangdi T."/>
            <person name="Weiand M."/>
            <person name="Wilkinson J."/>
            <person name="Wilson A."/>
            <person name="Yadav S."/>
            <person name="Young G."/>
            <person name="Yu Q."/>
            <person name="Zembek L."/>
            <person name="Zhong D."/>
            <person name="Zimmer A."/>
            <person name="Zwirko Z."/>
            <person name="Jaffe D.B."/>
            <person name="Alvarez P."/>
            <person name="Brockman W."/>
            <person name="Butler J."/>
            <person name="Chin C."/>
            <person name="Gnerre S."/>
            <person name="MacCallum I."/>
            <person name="Graves J.A."/>
            <person name="Ponting C.P."/>
            <person name="Breen M."/>
            <person name="Samollow P.B."/>
            <person name="Lander E.S."/>
            <person name="Lindblad-Toh K."/>
        </authorList>
    </citation>
    <scope>NUCLEOTIDE SEQUENCE [LARGE SCALE GENOMIC DNA]</scope>
</reference>
<dbReference type="Ensembl" id="ENSMODT00000015564.3">
    <property type="protein sequence ID" value="ENSMODP00000015279.3"/>
    <property type="gene ID" value="ENSMODG00000012204.3"/>
</dbReference>
<keyword evidence="1 2" id="KW-0732">Signal</keyword>
<reference evidence="4" key="2">
    <citation type="submission" date="2025-08" db="UniProtKB">
        <authorList>
            <consortium name="Ensembl"/>
        </authorList>
    </citation>
    <scope>IDENTIFICATION</scope>
</reference>
<feature type="domain" description="Snake toxin/toxin-like" evidence="3">
    <location>
        <begin position="27"/>
        <end position="94"/>
    </location>
</feature>
<dbReference type="HOGENOM" id="CLU_161471_0_0_1"/>
<reference evidence="4" key="3">
    <citation type="submission" date="2025-09" db="UniProtKB">
        <authorList>
            <consortium name="Ensembl"/>
        </authorList>
    </citation>
    <scope>IDENTIFICATION</scope>
</reference>
<dbReference type="GO" id="GO:0005886">
    <property type="term" value="C:plasma membrane"/>
    <property type="evidence" value="ECO:0000318"/>
    <property type="project" value="GO_Central"/>
</dbReference>
<dbReference type="InterPro" id="IPR035076">
    <property type="entry name" value="Toxin/TOLIP"/>
</dbReference>
<dbReference type="Gene3D" id="2.10.60.10">
    <property type="entry name" value="CD59"/>
    <property type="match status" value="1"/>
</dbReference>
<dbReference type="OMA" id="IKSCAYT"/>
<keyword evidence="5" id="KW-1185">Reference proteome</keyword>
<dbReference type="Proteomes" id="UP000002280">
    <property type="component" value="Chromosome 3"/>
</dbReference>
<feature type="chain" id="PRO_5045270585" description="Snake toxin/toxin-like domain-containing protein" evidence="2">
    <location>
        <begin position="35"/>
        <end position="112"/>
    </location>
</feature>
<dbReference type="GO" id="GO:0033130">
    <property type="term" value="F:acetylcholine receptor binding"/>
    <property type="evidence" value="ECO:0000318"/>
    <property type="project" value="GO_Central"/>
</dbReference>
<name>F7CE72_MONDO</name>
<dbReference type="GeneTree" id="ENSGT00730000111801"/>
<evidence type="ECO:0000259" key="3">
    <source>
        <dbReference type="Pfam" id="PF00087"/>
    </source>
</evidence>
<sequence length="112" mass="12550">MRTHPKLIISNQPTYLYFIVVSIVLSLKCHECSGIGDCLRPQVCNNLTRYCLNKWPFTPDGKTWVIKSCAYTCPPALEEYGNAPAMCCRTDLCNSALTSSLNGLLLITCLWE</sequence>
<dbReference type="PANTHER" id="PTHR16983">
    <property type="entry name" value="UPAR/LY6 DOMAIN-CONTAINING PROTEIN"/>
    <property type="match status" value="1"/>
</dbReference>
<evidence type="ECO:0000313" key="5">
    <source>
        <dbReference type="Proteomes" id="UP000002280"/>
    </source>
</evidence>
<accession>F7CE72</accession>
<dbReference type="GO" id="GO:0045202">
    <property type="term" value="C:synapse"/>
    <property type="evidence" value="ECO:0007669"/>
    <property type="project" value="GOC"/>
</dbReference>
<dbReference type="InParanoid" id="F7CE72"/>
<protein>
    <recommendedName>
        <fullName evidence="3">Snake toxin/toxin-like domain-containing protein</fullName>
    </recommendedName>
</protein>
<proteinExistence type="predicted"/>
<evidence type="ECO:0000256" key="2">
    <source>
        <dbReference type="SAM" id="SignalP"/>
    </source>
</evidence>
<dbReference type="AlphaFoldDB" id="F7CE72"/>
<dbReference type="SUPFAM" id="SSF57302">
    <property type="entry name" value="Snake toxin-like"/>
    <property type="match status" value="1"/>
</dbReference>
<evidence type="ECO:0000256" key="1">
    <source>
        <dbReference type="ARBA" id="ARBA00022729"/>
    </source>
</evidence>
<evidence type="ECO:0000313" key="4">
    <source>
        <dbReference type="Ensembl" id="ENSMODP00000015279.3"/>
    </source>
</evidence>